<dbReference type="EMBL" id="AP023355">
    <property type="protein sequence ID" value="BCJ35447.1"/>
    <property type="molecule type" value="Genomic_DNA"/>
</dbReference>
<keyword evidence="2" id="KW-0472">Membrane</keyword>
<keyword evidence="2" id="KW-0812">Transmembrane</keyword>
<dbReference type="AlphaFoldDB" id="A0A7R7DQ37"/>
<evidence type="ECO:0000256" key="1">
    <source>
        <dbReference type="SAM" id="MobiDB-lite"/>
    </source>
</evidence>
<dbReference type="KEGG" id="atl:Athai_29500"/>
<evidence type="ECO:0000313" key="4">
    <source>
        <dbReference type="Proteomes" id="UP000611640"/>
    </source>
</evidence>
<keyword evidence="4" id="KW-1185">Reference proteome</keyword>
<dbReference type="RefSeq" id="WP_203961978.1">
    <property type="nucleotide sequence ID" value="NZ_AP023355.1"/>
</dbReference>
<protein>
    <submittedName>
        <fullName evidence="3">Uncharacterized protein</fullName>
    </submittedName>
</protein>
<feature type="transmembrane region" description="Helical" evidence="2">
    <location>
        <begin position="75"/>
        <end position="99"/>
    </location>
</feature>
<accession>A0A7R7DQ37</accession>
<gene>
    <name evidence="3" type="ORF">Athai_29500</name>
</gene>
<keyword evidence="2" id="KW-1133">Transmembrane helix</keyword>
<feature type="transmembrane region" description="Helical" evidence="2">
    <location>
        <begin position="47"/>
        <end position="68"/>
    </location>
</feature>
<feature type="region of interest" description="Disordered" evidence="1">
    <location>
        <begin position="136"/>
        <end position="168"/>
    </location>
</feature>
<organism evidence="3 4">
    <name type="scientific">Actinocatenispora thailandica</name>
    <dbReference type="NCBI Taxonomy" id="227318"/>
    <lineage>
        <taxon>Bacteria</taxon>
        <taxon>Bacillati</taxon>
        <taxon>Actinomycetota</taxon>
        <taxon>Actinomycetes</taxon>
        <taxon>Micromonosporales</taxon>
        <taxon>Micromonosporaceae</taxon>
        <taxon>Actinocatenispora</taxon>
    </lineage>
</organism>
<dbReference type="Proteomes" id="UP000611640">
    <property type="component" value="Chromosome"/>
</dbReference>
<feature type="transmembrane region" description="Helical" evidence="2">
    <location>
        <begin position="111"/>
        <end position="129"/>
    </location>
</feature>
<reference evidence="3 4" key="1">
    <citation type="submission" date="2020-08" db="EMBL/GenBank/DDBJ databases">
        <title>Whole genome shotgun sequence of Actinocatenispora thailandica NBRC 105041.</title>
        <authorList>
            <person name="Komaki H."/>
            <person name="Tamura T."/>
        </authorList>
    </citation>
    <scope>NUCLEOTIDE SEQUENCE [LARGE SCALE GENOMIC DNA]</scope>
    <source>
        <strain evidence="3 4">NBRC 105041</strain>
    </source>
</reference>
<evidence type="ECO:0000313" key="3">
    <source>
        <dbReference type="EMBL" id="BCJ35447.1"/>
    </source>
</evidence>
<name>A0A7R7DQ37_9ACTN</name>
<feature type="transmembrane region" description="Helical" evidence="2">
    <location>
        <begin position="12"/>
        <end position="35"/>
    </location>
</feature>
<evidence type="ECO:0000256" key="2">
    <source>
        <dbReference type="SAM" id="Phobius"/>
    </source>
</evidence>
<sequence length="168" mass="16930">MADRTGRQATTRTVAAAALRAVTAAAVLLSADIHLQMWATGFRNVPVIGPLFLLNAAGGLVLGIALLVGRYRLVALAAAGFGAATLAAFTVSATVGLFGVQESLAGVPQRLSVAAEAVAVVGGLALAALPARATRTEADGGRSGSTSPPARHRGWTGHGWRNGARLGR</sequence>
<proteinExistence type="predicted"/>